<gene>
    <name evidence="1" type="ORF">MYP_2505</name>
</gene>
<comment type="caution">
    <text evidence="1">The sequence shown here is derived from an EMBL/GenBank/DDBJ whole genome shotgun (WGS) entry which is preliminary data.</text>
</comment>
<dbReference type="Proteomes" id="UP000030185">
    <property type="component" value="Unassembled WGS sequence"/>
</dbReference>
<dbReference type="eggNOG" id="COG1503">
    <property type="taxonomic scope" value="Bacteria"/>
</dbReference>
<proteinExistence type="predicted"/>
<accession>A0A098LEE7</accession>
<dbReference type="STRING" id="153721.MYP_2505"/>
<keyword evidence="2" id="KW-1185">Reference proteome</keyword>
<dbReference type="InterPro" id="IPR041289">
    <property type="entry name" value="Bact_RF_family3"/>
</dbReference>
<evidence type="ECO:0000313" key="1">
    <source>
        <dbReference type="EMBL" id="GAL85276.1"/>
    </source>
</evidence>
<evidence type="ECO:0000313" key="2">
    <source>
        <dbReference type="Proteomes" id="UP000030185"/>
    </source>
</evidence>
<protein>
    <submittedName>
        <fullName evidence="1">Uncharacterized protein</fullName>
    </submittedName>
</protein>
<dbReference type="AlphaFoldDB" id="A0A098LEE7"/>
<dbReference type="Pfam" id="PF18845">
    <property type="entry name" value="baeRF_family3"/>
    <property type="match status" value="1"/>
</dbReference>
<name>A0A098LEE7_9BACT</name>
<dbReference type="EMBL" id="BBLT01000004">
    <property type="protein sequence ID" value="GAL85276.1"/>
    <property type="molecule type" value="Genomic_DNA"/>
</dbReference>
<organism evidence="1 2">
    <name type="scientific">Sporocytophaga myxococcoides</name>
    <dbReference type="NCBI Taxonomy" id="153721"/>
    <lineage>
        <taxon>Bacteria</taxon>
        <taxon>Pseudomonadati</taxon>
        <taxon>Bacteroidota</taxon>
        <taxon>Cytophagia</taxon>
        <taxon>Cytophagales</taxon>
        <taxon>Cytophagaceae</taxon>
        <taxon>Sporocytophaga</taxon>
    </lineage>
</organism>
<reference evidence="1 2" key="1">
    <citation type="submission" date="2014-09" db="EMBL/GenBank/DDBJ databases">
        <title>Sporocytophaga myxococcoides PG-01 genome sequencing.</title>
        <authorList>
            <person name="Liu L."/>
            <person name="Gao P.J."/>
            <person name="Chen G.J."/>
            <person name="Wang L.S."/>
        </authorList>
    </citation>
    <scope>NUCLEOTIDE SEQUENCE [LARGE SCALE GENOMIC DNA]</scope>
    <source>
        <strain evidence="1 2">PG-01</strain>
    </source>
</reference>
<sequence length="386" mass="44659">MMTDMDRLTREDFERLAGIKSQNCISIFIPTHKKGMEVNEGLDWLQFKNQLTEVRDKLLKKNYQEKYVTELLAPGFNLLNDTGFWHLQDKGLAVFMNDENIRYFRLPVSFEAENYVGNAFVLDPLLIFFREEGKFYTLALSQKKVKLFKNSRYHFEEIPLPSSVPQNIDDILSLYEFTKRTMQGKNMGGGTIYHSHTDSFYNDQYTLEFFRQVNIGVNEALRDEEKLPLVLYAVDSMHSVYQKANSYPNLFKEGVNGNPDHLLDQEIFERSLDVMRSEMLKPLKKKIETYNAFAGTGKTSYSIDEIIREAQSGRVDTLFIEKNNHLWGTYNEQSKETKMGRASDKDSISLSTKAAAFTIENGGFVYEVNPEEMPEAGQPLVAVFRY</sequence>